<name>A0A0F7KB71_9PROT</name>
<gene>
    <name evidence="1" type="ORF">AAW31_01765</name>
</gene>
<keyword evidence="2" id="KW-1185">Reference proteome</keyword>
<reference evidence="2" key="1">
    <citation type="submission" date="2015-05" db="EMBL/GenBank/DDBJ databases">
        <title>Draft genome of Nitrosomonas communis strain Nm2.</title>
        <authorList>
            <person name="Kozlowski J.A."/>
            <person name="Kits K.D."/>
            <person name="Stein L.Y."/>
        </authorList>
    </citation>
    <scope>NUCLEOTIDE SEQUENCE [LARGE SCALE GENOMIC DNA]</scope>
    <source>
        <strain evidence="2">Nm2</strain>
    </source>
</reference>
<evidence type="ECO:0000313" key="2">
    <source>
        <dbReference type="Proteomes" id="UP000034156"/>
    </source>
</evidence>
<dbReference type="KEGG" id="nco:AAW31_01765"/>
<protein>
    <submittedName>
        <fullName evidence="1">Uncharacterized protein</fullName>
    </submittedName>
</protein>
<proteinExistence type="predicted"/>
<dbReference type="EMBL" id="CP011451">
    <property type="protein sequence ID" value="AKH36821.1"/>
    <property type="molecule type" value="Genomic_DNA"/>
</dbReference>
<accession>A0A0F7KB71</accession>
<organism evidence="1 2">
    <name type="scientific">Nitrosomonas communis</name>
    <dbReference type="NCBI Taxonomy" id="44574"/>
    <lineage>
        <taxon>Bacteria</taxon>
        <taxon>Pseudomonadati</taxon>
        <taxon>Pseudomonadota</taxon>
        <taxon>Betaproteobacteria</taxon>
        <taxon>Nitrosomonadales</taxon>
        <taxon>Nitrosomonadaceae</taxon>
        <taxon>Nitrosomonas</taxon>
    </lineage>
</organism>
<reference evidence="1 2" key="2">
    <citation type="journal article" date="2016" name="Genome Announc.">
        <title>Genome Sequence of Nitrosomonas communis Strain Nm2, a Mesophilic Ammonia-Oxidizing Bacterium Isolated from Mediterranean Soil.</title>
        <authorList>
            <person name="Kozlowski J.A."/>
            <person name="Kits K.D."/>
            <person name="Stein L.Y."/>
        </authorList>
    </citation>
    <scope>NUCLEOTIDE SEQUENCE [LARGE SCALE GENOMIC DNA]</scope>
    <source>
        <strain evidence="1 2">Nm2</strain>
    </source>
</reference>
<dbReference type="PATRIC" id="fig|44574.3.peg.416"/>
<dbReference type="Proteomes" id="UP000034156">
    <property type="component" value="Chromosome"/>
</dbReference>
<sequence length="87" mass="10251">MPLLHIDLVFYTRGKSPAGGYYKTQQYIAIRFTVLHSSVWYYHQLTLFLLKASRETVSNRIIPTTSQAAHAVNKNKTLRFYYPLMFY</sequence>
<evidence type="ECO:0000313" key="1">
    <source>
        <dbReference type="EMBL" id="AKH36821.1"/>
    </source>
</evidence>
<dbReference type="AlphaFoldDB" id="A0A0F7KB71"/>